<organism evidence="9 10">
    <name type="scientific">Phytophthora palmivora</name>
    <dbReference type="NCBI Taxonomy" id="4796"/>
    <lineage>
        <taxon>Eukaryota</taxon>
        <taxon>Sar</taxon>
        <taxon>Stramenopiles</taxon>
        <taxon>Oomycota</taxon>
        <taxon>Peronosporomycetes</taxon>
        <taxon>Peronosporales</taxon>
        <taxon>Peronosporaceae</taxon>
        <taxon>Phytophthora</taxon>
    </lineage>
</organism>
<keyword evidence="4 9" id="KW-0418">Kinase</keyword>
<keyword evidence="1" id="KW-0723">Serine/threonine-protein kinase</keyword>
<comment type="caution">
    <text evidence="9">The sequence shown here is derived from an EMBL/GenBank/DDBJ whole genome shotgun (WGS) entry which is preliminary data.</text>
</comment>
<dbReference type="InterPro" id="IPR000961">
    <property type="entry name" value="AGC-kinase_C"/>
</dbReference>
<evidence type="ECO:0000256" key="2">
    <source>
        <dbReference type="ARBA" id="ARBA00022679"/>
    </source>
</evidence>
<dbReference type="SMART" id="SM00133">
    <property type="entry name" value="S_TK_X"/>
    <property type="match status" value="1"/>
</dbReference>
<sequence length="121" mass="13958">MVSGSPPFALRKNESEFELYNRILAGKIYWPRYMQSALKDLLRSMLQSDPGKRLSEVSAIKEHMWFETVDWDVVPLRQVTAPFIPTLNCPGDTSNFDDYPSSSEETPPLDNDASRHDFRNF</sequence>
<dbReference type="InterPro" id="IPR000719">
    <property type="entry name" value="Prot_kinase_dom"/>
</dbReference>
<evidence type="ECO:0000256" key="4">
    <source>
        <dbReference type="ARBA" id="ARBA00022777"/>
    </source>
</evidence>
<dbReference type="InterPro" id="IPR011009">
    <property type="entry name" value="Kinase-like_dom_sf"/>
</dbReference>
<dbReference type="PANTHER" id="PTHR24353">
    <property type="entry name" value="CYCLIC NUCLEOTIDE-DEPENDENT PROTEIN KINASE"/>
    <property type="match status" value="1"/>
</dbReference>
<dbReference type="PROSITE" id="PS50011">
    <property type="entry name" value="PROTEIN_KINASE_DOM"/>
    <property type="match status" value="1"/>
</dbReference>
<keyword evidence="2" id="KW-0808">Transferase</keyword>
<dbReference type="AlphaFoldDB" id="A0A2P4YQE8"/>
<feature type="domain" description="Protein kinase" evidence="7">
    <location>
        <begin position="1"/>
        <end position="66"/>
    </location>
</feature>
<dbReference type="SUPFAM" id="SSF56112">
    <property type="entry name" value="Protein kinase-like (PK-like)"/>
    <property type="match status" value="1"/>
</dbReference>
<feature type="compositionally biased region" description="Polar residues" evidence="6">
    <location>
        <begin position="91"/>
        <end position="105"/>
    </location>
</feature>
<proteinExistence type="predicted"/>
<accession>A0A2P4YQE8</accession>
<dbReference type="Gene3D" id="1.10.510.10">
    <property type="entry name" value="Transferase(Phosphotransferase) domain 1"/>
    <property type="match status" value="1"/>
</dbReference>
<dbReference type="GO" id="GO:0004691">
    <property type="term" value="F:cAMP-dependent protein kinase activity"/>
    <property type="evidence" value="ECO:0007669"/>
    <property type="project" value="TreeGrafter"/>
</dbReference>
<evidence type="ECO:0000259" key="7">
    <source>
        <dbReference type="PROSITE" id="PS50011"/>
    </source>
</evidence>
<dbReference type="GO" id="GO:0005524">
    <property type="term" value="F:ATP binding"/>
    <property type="evidence" value="ECO:0007669"/>
    <property type="project" value="UniProtKB-KW"/>
</dbReference>
<dbReference type="PROSITE" id="PS51285">
    <property type="entry name" value="AGC_KINASE_CTER"/>
    <property type="match status" value="1"/>
</dbReference>
<evidence type="ECO:0000256" key="6">
    <source>
        <dbReference type="SAM" id="MobiDB-lite"/>
    </source>
</evidence>
<dbReference type="EMBL" id="NCKW01000773">
    <property type="protein sequence ID" value="POM80028.1"/>
    <property type="molecule type" value="Genomic_DNA"/>
</dbReference>
<evidence type="ECO:0000313" key="10">
    <source>
        <dbReference type="Proteomes" id="UP000237271"/>
    </source>
</evidence>
<evidence type="ECO:0000313" key="9">
    <source>
        <dbReference type="EMBL" id="POM80028.1"/>
    </source>
</evidence>
<feature type="region of interest" description="Disordered" evidence="6">
    <location>
        <begin position="89"/>
        <end position="121"/>
    </location>
</feature>
<keyword evidence="10" id="KW-1185">Reference proteome</keyword>
<dbReference type="OrthoDB" id="63267at2759"/>
<keyword evidence="3" id="KW-0547">Nucleotide-binding</keyword>
<feature type="compositionally biased region" description="Basic and acidic residues" evidence="6">
    <location>
        <begin position="112"/>
        <end position="121"/>
    </location>
</feature>
<evidence type="ECO:0000256" key="1">
    <source>
        <dbReference type="ARBA" id="ARBA00022527"/>
    </source>
</evidence>
<dbReference type="PANTHER" id="PTHR24353:SF37">
    <property type="entry name" value="CAMP-DEPENDENT PROTEIN KINASE CATALYTIC SUBUNIT PRKX"/>
    <property type="match status" value="1"/>
</dbReference>
<evidence type="ECO:0000256" key="3">
    <source>
        <dbReference type="ARBA" id="ARBA00022741"/>
    </source>
</evidence>
<reference evidence="9 10" key="1">
    <citation type="journal article" date="2017" name="Genome Biol. Evol.">
        <title>Phytophthora megakarya and P. palmivora, closely related causal agents of cacao black pod rot, underwent increases in genome sizes and gene numbers by different mechanisms.</title>
        <authorList>
            <person name="Ali S.S."/>
            <person name="Shao J."/>
            <person name="Lary D.J."/>
            <person name="Kronmiller B."/>
            <person name="Shen D."/>
            <person name="Strem M.D."/>
            <person name="Amoako-Attah I."/>
            <person name="Akrofi A.Y."/>
            <person name="Begoude B.A."/>
            <person name="Ten Hoopen G.M."/>
            <person name="Coulibaly K."/>
            <person name="Kebe B.I."/>
            <person name="Melnick R.L."/>
            <person name="Guiltinan M.J."/>
            <person name="Tyler B.M."/>
            <person name="Meinhardt L.W."/>
            <person name="Bailey B.A."/>
        </authorList>
    </citation>
    <scope>NUCLEOTIDE SEQUENCE [LARGE SCALE GENOMIC DNA]</scope>
    <source>
        <strain evidence="10">sbr112.9</strain>
    </source>
</reference>
<gene>
    <name evidence="9" type="ORF">PHPALM_2186</name>
</gene>
<protein>
    <submittedName>
        <fullName evidence="9">AGC/PKA protein Kinase</fullName>
    </submittedName>
</protein>
<name>A0A2P4YQE8_9STRA</name>
<evidence type="ECO:0000259" key="8">
    <source>
        <dbReference type="PROSITE" id="PS51285"/>
    </source>
</evidence>
<dbReference type="Gene3D" id="3.30.200.20">
    <property type="entry name" value="Phosphorylase Kinase, domain 1"/>
    <property type="match status" value="1"/>
</dbReference>
<feature type="domain" description="AGC-kinase C-terminal" evidence="8">
    <location>
        <begin position="67"/>
        <end position="121"/>
    </location>
</feature>
<keyword evidence="5" id="KW-0067">ATP-binding</keyword>
<evidence type="ECO:0000256" key="5">
    <source>
        <dbReference type="ARBA" id="ARBA00022840"/>
    </source>
</evidence>
<dbReference type="GO" id="GO:0005952">
    <property type="term" value="C:cAMP-dependent protein kinase complex"/>
    <property type="evidence" value="ECO:0007669"/>
    <property type="project" value="TreeGrafter"/>
</dbReference>
<dbReference type="Proteomes" id="UP000237271">
    <property type="component" value="Unassembled WGS sequence"/>
</dbReference>